<proteinExistence type="predicted"/>
<evidence type="ECO:0008006" key="3">
    <source>
        <dbReference type="Google" id="ProtNLM"/>
    </source>
</evidence>
<protein>
    <recommendedName>
        <fullName evidence="3">DUF2946 domain-containing protein</fullName>
    </recommendedName>
</protein>
<gene>
    <name evidence="1" type="ORF">SAMN04488135_11174</name>
</gene>
<sequence length="121" mass="12670">MLFMQGPAVSLAIQSLWDTSTQRFELSVCGKGSLPAMAIDLGAAADDPPAADDVDSPCLFCRLGHAVPLVLAIVLALFVASNTAVPFPDYGTAVVFSDPGWLHEPVRGPPACAQLKYLSTP</sequence>
<dbReference type="Pfam" id="PF11162">
    <property type="entry name" value="DUF2946"/>
    <property type="match status" value="1"/>
</dbReference>
<evidence type="ECO:0000313" key="2">
    <source>
        <dbReference type="Proteomes" id="UP000184226"/>
    </source>
</evidence>
<dbReference type="EMBL" id="FQXE01000011">
    <property type="protein sequence ID" value="SHI17030.1"/>
    <property type="molecule type" value="Genomic_DNA"/>
</dbReference>
<dbReference type="Proteomes" id="UP000184226">
    <property type="component" value="Unassembled WGS sequence"/>
</dbReference>
<keyword evidence="2" id="KW-1185">Reference proteome</keyword>
<dbReference type="STRING" id="658167.SAMN04488135_11174"/>
<dbReference type="InterPro" id="IPR021333">
    <property type="entry name" value="DUF2946"/>
</dbReference>
<reference evidence="1 2" key="1">
    <citation type="submission" date="2016-11" db="EMBL/GenBank/DDBJ databases">
        <authorList>
            <person name="Jaros S."/>
            <person name="Januszkiewicz K."/>
            <person name="Wedrychowicz H."/>
        </authorList>
    </citation>
    <scope>NUCLEOTIDE SEQUENCE [LARGE SCALE GENOMIC DNA]</scope>
    <source>
        <strain evidence="1 2">CGMCC 1.10190</strain>
    </source>
</reference>
<name>A0A1M5YYL4_9BURK</name>
<evidence type="ECO:0000313" key="1">
    <source>
        <dbReference type="EMBL" id="SHI17030.1"/>
    </source>
</evidence>
<organism evidence="1 2">
    <name type="scientific">Pollutimonas bauzanensis</name>
    <dbReference type="NCBI Taxonomy" id="658167"/>
    <lineage>
        <taxon>Bacteria</taxon>
        <taxon>Pseudomonadati</taxon>
        <taxon>Pseudomonadota</taxon>
        <taxon>Betaproteobacteria</taxon>
        <taxon>Burkholderiales</taxon>
        <taxon>Alcaligenaceae</taxon>
        <taxon>Pollutimonas</taxon>
    </lineage>
</organism>
<accession>A0A1M5YYL4</accession>
<dbReference type="AlphaFoldDB" id="A0A1M5YYL4"/>